<dbReference type="Pfam" id="PF02720">
    <property type="entry name" value="DUF222"/>
    <property type="match status" value="1"/>
</dbReference>
<comment type="caution">
    <text evidence="3">The sequence shown here is derived from an EMBL/GenBank/DDBJ whole genome shotgun (WGS) entry which is preliminary data.</text>
</comment>
<gene>
    <name evidence="3" type="ORF">GCU60_08930</name>
</gene>
<proteinExistence type="predicted"/>
<dbReference type="SMART" id="SM00507">
    <property type="entry name" value="HNHc"/>
    <property type="match status" value="1"/>
</dbReference>
<dbReference type="InterPro" id="IPR003870">
    <property type="entry name" value="DUF222"/>
</dbReference>
<reference evidence="3 4" key="1">
    <citation type="submission" date="2019-12" db="EMBL/GenBank/DDBJ databases">
        <title>the WGS of Blastococcus saxobsidens 67B17.</title>
        <authorList>
            <person name="Jiang Z."/>
        </authorList>
    </citation>
    <scope>NUCLEOTIDE SEQUENCE [LARGE SCALE GENOMIC DNA]</scope>
    <source>
        <strain evidence="3 4">67B17</strain>
    </source>
</reference>
<dbReference type="AlphaFoldDB" id="A0A6L9W1M3"/>
<evidence type="ECO:0000313" key="4">
    <source>
        <dbReference type="Proteomes" id="UP000479241"/>
    </source>
</evidence>
<protein>
    <submittedName>
        <fullName evidence="3">DUF222 domain-containing protein</fullName>
    </submittedName>
</protein>
<feature type="domain" description="HNH nuclease" evidence="2">
    <location>
        <begin position="459"/>
        <end position="511"/>
    </location>
</feature>
<dbReference type="InterPro" id="IPR003615">
    <property type="entry name" value="HNH_nuc"/>
</dbReference>
<feature type="region of interest" description="Disordered" evidence="1">
    <location>
        <begin position="328"/>
        <end position="370"/>
    </location>
</feature>
<feature type="compositionally biased region" description="Basic and acidic residues" evidence="1">
    <location>
        <begin position="337"/>
        <end position="350"/>
    </location>
</feature>
<dbReference type="Proteomes" id="UP000479241">
    <property type="component" value="Unassembled WGS sequence"/>
</dbReference>
<organism evidence="3 4">
    <name type="scientific">Blastococcus saxobsidens</name>
    <dbReference type="NCBI Taxonomy" id="138336"/>
    <lineage>
        <taxon>Bacteria</taxon>
        <taxon>Bacillati</taxon>
        <taxon>Actinomycetota</taxon>
        <taxon>Actinomycetes</taxon>
        <taxon>Geodermatophilales</taxon>
        <taxon>Geodermatophilaceae</taxon>
        <taxon>Blastococcus</taxon>
    </lineage>
</organism>
<sequence>MFEGGGFGVGVTVNSLAADPWPGTVPAGVVVRPTRLGELMPVAARSAAEIAVELQRIEQVEGQLAAYRAELVAQLAVRRPDSADRQLGEPGAASPDWVAGPGREPVAGVSEFFADELAMVLNCSRTAATKLADASMLLATHLRGTWEALADGRLDWPRARALVAELTEPAGEVEPAVLAQVEAAVLPRARRLTIRGLQAAARAELLRRDAAASDRRRRRAQQGADVTMRPLPDGMAELSVFLPQRMAAAIRDTVDGYARLAKADGDEHRIGQLRVGALYDLVTRPWDTSRPPVTAHLTVLAPLPTLRAAAAGHDACAVAHLPLPHLPADLPADPPADPDRGLDPARRSDHACAGGPVGGPGCGEVAPGDLDGQPITAAHLRELLEELDALCPGGLQAPAGGRLDIALTDPVSGALRAAVTRTELERLARRGCPDHPGGDCGCPLLDRPPPTDRYRPSAAQHRFICVRDRTCRHPGCRNRAAWADLDHVVPHSDGEDTACENLCCLCRRHHRLKTFAAGWSFTMTDDGVLTVTTPSGVTRVTRPPGMDVVARGTVSVRRPAYAGLFEGSDAGADACPADDPPPF</sequence>
<dbReference type="Gene3D" id="1.10.30.50">
    <property type="match status" value="1"/>
</dbReference>
<evidence type="ECO:0000313" key="3">
    <source>
        <dbReference type="EMBL" id="NEK85885.1"/>
    </source>
</evidence>
<accession>A0A6L9W1M3</accession>
<dbReference type="EMBL" id="JAAGWG010000011">
    <property type="protein sequence ID" value="NEK85885.1"/>
    <property type="molecule type" value="Genomic_DNA"/>
</dbReference>
<name>A0A6L9W1M3_9ACTN</name>
<evidence type="ECO:0000259" key="2">
    <source>
        <dbReference type="SMART" id="SM00507"/>
    </source>
</evidence>
<dbReference type="CDD" id="cd00085">
    <property type="entry name" value="HNHc"/>
    <property type="match status" value="1"/>
</dbReference>
<evidence type="ECO:0000256" key="1">
    <source>
        <dbReference type="SAM" id="MobiDB-lite"/>
    </source>
</evidence>